<name>A0A6I2MH88_9BACI</name>
<evidence type="ECO:0000256" key="3">
    <source>
        <dbReference type="ARBA" id="ARBA00022840"/>
    </source>
</evidence>
<evidence type="ECO:0000256" key="1">
    <source>
        <dbReference type="ARBA" id="ARBA00004141"/>
    </source>
</evidence>
<keyword evidence="8" id="KW-1185">Reference proteome</keyword>
<dbReference type="CDD" id="cd01127">
    <property type="entry name" value="TrwB_TraG_TraD_VirD4"/>
    <property type="match status" value="1"/>
</dbReference>
<evidence type="ECO:0000313" key="7">
    <source>
        <dbReference type="EMBL" id="MRX56734.1"/>
    </source>
</evidence>
<dbReference type="AlphaFoldDB" id="A0A6I2MH88"/>
<dbReference type="Proteomes" id="UP000441585">
    <property type="component" value="Unassembled WGS sequence"/>
</dbReference>
<feature type="binding site" evidence="4">
    <location>
        <begin position="144"/>
        <end position="151"/>
    </location>
    <ligand>
        <name>ATP</name>
        <dbReference type="ChEBI" id="CHEBI:30616"/>
    </ligand>
</feature>
<protein>
    <submittedName>
        <fullName evidence="7">DNA translocase FtsK</fullName>
    </submittedName>
</protein>
<evidence type="ECO:0000256" key="2">
    <source>
        <dbReference type="ARBA" id="ARBA00022741"/>
    </source>
</evidence>
<gene>
    <name evidence="7" type="ORF">GJU41_22585</name>
</gene>
<keyword evidence="3 4" id="KW-0067">ATP-binding</keyword>
<dbReference type="EMBL" id="WKKF01000016">
    <property type="protein sequence ID" value="MRX56734.1"/>
    <property type="molecule type" value="Genomic_DNA"/>
</dbReference>
<evidence type="ECO:0000259" key="6">
    <source>
        <dbReference type="PROSITE" id="PS50901"/>
    </source>
</evidence>
<dbReference type="SUPFAM" id="SSF52540">
    <property type="entry name" value="P-loop containing nucleoside triphosphate hydrolases"/>
    <property type="match status" value="1"/>
</dbReference>
<keyword evidence="2 4" id="KW-0547">Nucleotide-binding</keyword>
<dbReference type="RefSeq" id="WP_154319678.1">
    <property type="nucleotide sequence ID" value="NZ_CAJGAA010000013.1"/>
</dbReference>
<dbReference type="GO" id="GO:0003677">
    <property type="term" value="F:DNA binding"/>
    <property type="evidence" value="ECO:0007669"/>
    <property type="project" value="InterPro"/>
</dbReference>
<dbReference type="GO" id="GO:0016020">
    <property type="term" value="C:membrane"/>
    <property type="evidence" value="ECO:0007669"/>
    <property type="project" value="UniProtKB-SubCell"/>
</dbReference>
<feature type="compositionally biased region" description="Acidic residues" evidence="5">
    <location>
        <begin position="367"/>
        <end position="381"/>
    </location>
</feature>
<evidence type="ECO:0000256" key="5">
    <source>
        <dbReference type="SAM" id="MobiDB-lite"/>
    </source>
</evidence>
<sequence>MFKTFSLKAKLSNAFKMADVSHTVQHKDSVRKRYPAILNAKENDEYILYAFMIPPGMNPKDFSKKEYIFTQIFGSSYELKGDGLKYSLKIHKKKLEKELKYKFEEIEAIIKQEGFHMPIVAGMDPSGEMRVYDATNNPNLLIFGEPGSGKSSILHVILTTLIQFFSPKEFNLYLADFKQNELCVYEGVEHVKNVSYLVDSFAPVLKLLKNELTIRGELLKNNRVRHINKLPKDKKPPYIVLCIDEFVMIKNDDIMADLLQIASLGRAYGIYLILSMQRPSHKILSTDVRGVLSVRMGFRTVDLRNAMIGETPGSEKINEPGKYLLNLDALTPIKAPYLNEDDVEKILDVFRCPNPPEVANPPLKAPEDDESYEDVLGGLDE</sequence>
<dbReference type="Pfam" id="PF01580">
    <property type="entry name" value="FtsK_SpoIIIE"/>
    <property type="match status" value="1"/>
</dbReference>
<dbReference type="GO" id="GO:0005524">
    <property type="term" value="F:ATP binding"/>
    <property type="evidence" value="ECO:0007669"/>
    <property type="project" value="UniProtKB-UniRule"/>
</dbReference>
<comment type="subcellular location">
    <subcellularLocation>
        <location evidence="1">Membrane</location>
        <topology evidence="1">Multi-pass membrane protein</topology>
    </subcellularLocation>
</comment>
<accession>A0A6I2MH88</accession>
<dbReference type="InterPro" id="IPR027417">
    <property type="entry name" value="P-loop_NTPase"/>
</dbReference>
<dbReference type="PANTHER" id="PTHR22683">
    <property type="entry name" value="SPORULATION PROTEIN RELATED"/>
    <property type="match status" value="1"/>
</dbReference>
<reference evidence="7 8" key="1">
    <citation type="submission" date="2019-11" db="EMBL/GenBank/DDBJ databases">
        <title>Bacillus idriensis genome.</title>
        <authorList>
            <person name="Konopka E.N."/>
            <person name="Newman J.D."/>
        </authorList>
    </citation>
    <scope>NUCLEOTIDE SEQUENCE [LARGE SCALE GENOMIC DNA]</scope>
    <source>
        <strain evidence="7 8">DSM 19097</strain>
    </source>
</reference>
<evidence type="ECO:0000256" key="4">
    <source>
        <dbReference type="PROSITE-ProRule" id="PRU00289"/>
    </source>
</evidence>
<dbReference type="PANTHER" id="PTHR22683:SF41">
    <property type="entry name" value="DNA TRANSLOCASE FTSK"/>
    <property type="match status" value="1"/>
</dbReference>
<organism evidence="7 8">
    <name type="scientific">Metabacillus idriensis</name>
    <dbReference type="NCBI Taxonomy" id="324768"/>
    <lineage>
        <taxon>Bacteria</taxon>
        <taxon>Bacillati</taxon>
        <taxon>Bacillota</taxon>
        <taxon>Bacilli</taxon>
        <taxon>Bacillales</taxon>
        <taxon>Bacillaceae</taxon>
        <taxon>Metabacillus</taxon>
    </lineage>
</organism>
<dbReference type="InterPro" id="IPR050206">
    <property type="entry name" value="FtsK/SpoIIIE/SftA"/>
</dbReference>
<proteinExistence type="predicted"/>
<comment type="caution">
    <text evidence="7">The sequence shown here is derived from an EMBL/GenBank/DDBJ whole genome shotgun (WGS) entry which is preliminary data.</text>
</comment>
<dbReference type="Gene3D" id="3.40.50.300">
    <property type="entry name" value="P-loop containing nucleotide triphosphate hydrolases"/>
    <property type="match status" value="1"/>
</dbReference>
<feature type="domain" description="FtsK" evidence="6">
    <location>
        <begin position="126"/>
        <end position="307"/>
    </location>
</feature>
<evidence type="ECO:0000313" key="8">
    <source>
        <dbReference type="Proteomes" id="UP000441585"/>
    </source>
</evidence>
<dbReference type="InterPro" id="IPR002543">
    <property type="entry name" value="FtsK_dom"/>
</dbReference>
<feature type="region of interest" description="Disordered" evidence="5">
    <location>
        <begin position="357"/>
        <end position="381"/>
    </location>
</feature>
<dbReference type="PROSITE" id="PS50901">
    <property type="entry name" value="FTSK"/>
    <property type="match status" value="1"/>
</dbReference>